<sequence>MTIKVIKSIVDIIISVSWEGKKRIDNLIVEYVINSSELKIDKDILIDELGDPNTVSYLKLIKTIEATIFQNINFTKVQLFEEIDGFYLQKKHCNLAIDEKYNEVVKFINKIEHEPNKGIAYENFCKTFLEDLGIVCEVTKASGDKGIDVLGSYLVDFKDEIANLVFNERIYLLVQTKYFGTSIDTPVIRKLVGDSLFIRFDELDYLTIKHNAVHLIVFSHNGFTQPAIEFAKKNKVKLFDSMQIAHIISELPEKSWRCLF</sequence>
<dbReference type="SUPFAM" id="SSF52980">
    <property type="entry name" value="Restriction endonuclease-like"/>
    <property type="match status" value="1"/>
</dbReference>
<dbReference type="Gene3D" id="3.40.1350.10">
    <property type="match status" value="1"/>
</dbReference>
<evidence type="ECO:0000313" key="2">
    <source>
        <dbReference type="EMBL" id="XDU98025.1"/>
    </source>
</evidence>
<dbReference type="InterPro" id="IPR011856">
    <property type="entry name" value="tRNA_endonuc-like_dom_sf"/>
</dbReference>
<reference evidence="2" key="1">
    <citation type="submission" date="2024-07" db="EMBL/GenBank/DDBJ databases">
        <authorList>
            <person name="Biller S.J."/>
        </authorList>
    </citation>
    <scope>NUCLEOTIDE SEQUENCE</scope>
    <source>
        <strain evidence="2">WC2416</strain>
    </source>
</reference>
<accession>A0AB39WAG2</accession>
<dbReference type="EMBL" id="CP165626">
    <property type="protein sequence ID" value="XDU98025.1"/>
    <property type="molecule type" value="Genomic_DNA"/>
</dbReference>
<gene>
    <name evidence="2" type="ORF">AB3G39_12680</name>
</gene>
<name>A0AB39WAG2_9FLAO</name>
<feature type="domain" description="Restriction endonuclease type IV Mrr" evidence="1">
    <location>
        <begin position="120"/>
        <end position="247"/>
    </location>
</feature>
<dbReference type="InterPro" id="IPR007560">
    <property type="entry name" value="Restrct_endonuc_IV_Mrr"/>
</dbReference>
<protein>
    <submittedName>
        <fullName evidence="2">Restriction endonuclease</fullName>
        <ecNumber evidence="2">3.1.21.-</ecNumber>
    </submittedName>
</protein>
<dbReference type="EC" id="3.1.21.-" evidence="2"/>
<dbReference type="AlphaFoldDB" id="A0AB39WAG2"/>
<organism evidence="2">
    <name type="scientific">Flavobacterium sp. WC2416</name>
    <dbReference type="NCBI Taxonomy" id="3234141"/>
    <lineage>
        <taxon>Bacteria</taxon>
        <taxon>Pseudomonadati</taxon>
        <taxon>Bacteroidota</taxon>
        <taxon>Flavobacteriia</taxon>
        <taxon>Flavobacteriales</taxon>
        <taxon>Flavobacteriaceae</taxon>
        <taxon>Flavobacterium</taxon>
    </lineage>
</organism>
<dbReference type="InterPro" id="IPR011335">
    <property type="entry name" value="Restrct_endonuc-II-like"/>
</dbReference>
<keyword evidence="2" id="KW-0255">Endonuclease</keyword>
<keyword evidence="2" id="KW-0540">Nuclease</keyword>
<dbReference type="GO" id="GO:0003677">
    <property type="term" value="F:DNA binding"/>
    <property type="evidence" value="ECO:0007669"/>
    <property type="project" value="InterPro"/>
</dbReference>
<dbReference type="GO" id="GO:0016787">
    <property type="term" value="F:hydrolase activity"/>
    <property type="evidence" value="ECO:0007669"/>
    <property type="project" value="UniProtKB-KW"/>
</dbReference>
<keyword evidence="2" id="KW-0378">Hydrolase</keyword>
<dbReference type="RefSeq" id="WP_369765399.1">
    <property type="nucleotide sequence ID" value="NZ_CP165626.1"/>
</dbReference>
<dbReference type="GO" id="GO:0009307">
    <property type="term" value="P:DNA restriction-modification system"/>
    <property type="evidence" value="ECO:0007669"/>
    <property type="project" value="InterPro"/>
</dbReference>
<dbReference type="GO" id="GO:0004519">
    <property type="term" value="F:endonuclease activity"/>
    <property type="evidence" value="ECO:0007669"/>
    <property type="project" value="UniProtKB-KW"/>
</dbReference>
<evidence type="ECO:0000259" key="1">
    <source>
        <dbReference type="Pfam" id="PF04471"/>
    </source>
</evidence>
<dbReference type="Pfam" id="PF04471">
    <property type="entry name" value="Mrr_cat"/>
    <property type="match status" value="1"/>
</dbReference>
<proteinExistence type="predicted"/>